<dbReference type="AlphaFoldDB" id="A0A699T7Q3"/>
<evidence type="ECO:0000256" key="1">
    <source>
        <dbReference type="SAM" id="MobiDB-lite"/>
    </source>
</evidence>
<feature type="region of interest" description="Disordered" evidence="1">
    <location>
        <begin position="1"/>
        <end position="48"/>
    </location>
</feature>
<organism evidence="2">
    <name type="scientific">Tanacetum cinerariifolium</name>
    <name type="common">Dalmatian daisy</name>
    <name type="synonym">Chrysanthemum cinerariifolium</name>
    <dbReference type="NCBI Taxonomy" id="118510"/>
    <lineage>
        <taxon>Eukaryota</taxon>
        <taxon>Viridiplantae</taxon>
        <taxon>Streptophyta</taxon>
        <taxon>Embryophyta</taxon>
        <taxon>Tracheophyta</taxon>
        <taxon>Spermatophyta</taxon>
        <taxon>Magnoliopsida</taxon>
        <taxon>eudicotyledons</taxon>
        <taxon>Gunneridae</taxon>
        <taxon>Pentapetalae</taxon>
        <taxon>asterids</taxon>
        <taxon>campanulids</taxon>
        <taxon>Asterales</taxon>
        <taxon>Asteraceae</taxon>
        <taxon>Asteroideae</taxon>
        <taxon>Anthemideae</taxon>
        <taxon>Anthemidinae</taxon>
        <taxon>Tanacetum</taxon>
    </lineage>
</organism>
<comment type="caution">
    <text evidence="2">The sequence shown here is derived from an EMBL/GenBank/DDBJ whole genome shotgun (WGS) entry which is preliminary data.</text>
</comment>
<proteinExistence type="predicted"/>
<protein>
    <submittedName>
        <fullName evidence="2">Uncharacterized protein</fullName>
    </submittedName>
</protein>
<gene>
    <name evidence="2" type="ORF">Tci_877398</name>
</gene>
<name>A0A699T7Q3_TANCI</name>
<dbReference type="EMBL" id="BKCJ011218265">
    <property type="protein sequence ID" value="GFD05429.1"/>
    <property type="molecule type" value="Genomic_DNA"/>
</dbReference>
<feature type="region of interest" description="Disordered" evidence="1">
    <location>
        <begin position="62"/>
        <end position="83"/>
    </location>
</feature>
<reference evidence="2" key="1">
    <citation type="journal article" date="2019" name="Sci. Rep.">
        <title>Draft genome of Tanacetum cinerariifolium, the natural source of mosquito coil.</title>
        <authorList>
            <person name="Yamashiro T."/>
            <person name="Shiraishi A."/>
            <person name="Satake H."/>
            <person name="Nakayama K."/>
        </authorList>
    </citation>
    <scope>NUCLEOTIDE SEQUENCE</scope>
</reference>
<feature type="non-terminal residue" evidence="2">
    <location>
        <position position="133"/>
    </location>
</feature>
<sequence>VKISEDNQGVIRARSRDDAPIKGRMIDEEEVATERLNSDTEEVKMDEGEVAAERTTTVLASGAAEVPTGSGSIPTAGAEVPTGRKEVMVESETPKKQKVQEQINAQIAKELEEQLAREDQKRAEQIARDAEIA</sequence>
<feature type="non-terminal residue" evidence="2">
    <location>
        <position position="1"/>
    </location>
</feature>
<evidence type="ECO:0000313" key="2">
    <source>
        <dbReference type="EMBL" id="GFD05429.1"/>
    </source>
</evidence>
<accession>A0A699T7Q3</accession>
<feature type="compositionally biased region" description="Basic and acidic residues" evidence="1">
    <location>
        <begin position="14"/>
        <end position="47"/>
    </location>
</feature>